<name>A0A6H1ZK24_9ZZZZ</name>
<proteinExistence type="predicted"/>
<protein>
    <submittedName>
        <fullName evidence="2">Uncharacterized protein</fullName>
    </submittedName>
</protein>
<reference evidence="2" key="1">
    <citation type="submission" date="2020-03" db="EMBL/GenBank/DDBJ databases">
        <title>The deep terrestrial virosphere.</title>
        <authorList>
            <person name="Holmfeldt K."/>
            <person name="Nilsson E."/>
            <person name="Simone D."/>
            <person name="Lopez-Fernandez M."/>
            <person name="Wu X."/>
            <person name="de Brujin I."/>
            <person name="Lundin D."/>
            <person name="Andersson A."/>
            <person name="Bertilsson S."/>
            <person name="Dopson M."/>
        </authorList>
    </citation>
    <scope>NUCLEOTIDE SEQUENCE</scope>
    <source>
        <strain evidence="2">TM448A00751</strain>
        <strain evidence="3">TM448B01492</strain>
    </source>
</reference>
<dbReference type="EMBL" id="MT144769">
    <property type="protein sequence ID" value="QJH99110.1"/>
    <property type="molecule type" value="Genomic_DNA"/>
</dbReference>
<feature type="compositionally biased region" description="Basic and acidic residues" evidence="1">
    <location>
        <begin position="209"/>
        <end position="234"/>
    </location>
</feature>
<evidence type="ECO:0000313" key="3">
    <source>
        <dbReference type="EMBL" id="QJH99110.1"/>
    </source>
</evidence>
<gene>
    <name evidence="2" type="ORF">TM448A00751_0016</name>
    <name evidence="3" type="ORF">TM448B01492_0010</name>
</gene>
<organism evidence="2">
    <name type="scientific">viral metagenome</name>
    <dbReference type="NCBI Taxonomy" id="1070528"/>
    <lineage>
        <taxon>unclassified sequences</taxon>
        <taxon>metagenomes</taxon>
        <taxon>organismal metagenomes</taxon>
    </lineage>
</organism>
<dbReference type="AlphaFoldDB" id="A0A6H1ZK24"/>
<dbReference type="EMBL" id="MT144061">
    <property type="protein sequence ID" value="QJA47878.1"/>
    <property type="molecule type" value="Genomic_DNA"/>
</dbReference>
<accession>A0A6H1ZK24</accession>
<evidence type="ECO:0000256" key="1">
    <source>
        <dbReference type="SAM" id="MobiDB-lite"/>
    </source>
</evidence>
<evidence type="ECO:0000313" key="2">
    <source>
        <dbReference type="EMBL" id="QJA47878.1"/>
    </source>
</evidence>
<feature type="region of interest" description="Disordered" evidence="1">
    <location>
        <begin position="209"/>
        <end position="237"/>
    </location>
</feature>
<sequence length="346" mass="38207">MGFLSGPGMAGAAGGANQALQNFLNFYMQNKELKQRKDIEKERFDEQVRLRKATEAHQTGMMGISQSRENRELRAAEDAATQQLREQMAVQPMPQYPAVPQGMAGGPEAYPEMPGPMSFEDQLRGFTQVSPGAGLKMQGELQKREQPRTFKVIYGPNNQTKMVGVTGDTELPEGWSFDKPAKDKNLTFRTETKAVGNLTFSREVGRDTETGEIKYRGDWGSEPSKRERPEKPEYTSKQALSRISTIDSAISRMKASGTIDTAIAIQNPELAGLLNTQDPEAVKQAIASLENEREYVSQFAPEKDVPKAKPIIAKQLDQTTAAAILQEAGGDKAKAREIAKKRGYSF</sequence>